<feature type="transmembrane region" description="Helical" evidence="1">
    <location>
        <begin position="154"/>
        <end position="174"/>
    </location>
</feature>
<protein>
    <recommendedName>
        <fullName evidence="4">DUF2254 domain-containing protein</fullName>
    </recommendedName>
</protein>
<evidence type="ECO:0000313" key="2">
    <source>
        <dbReference type="EMBL" id="AJD50936.1"/>
    </source>
</evidence>
<feature type="transmembrane region" description="Helical" evidence="1">
    <location>
        <begin position="81"/>
        <end position="104"/>
    </location>
</feature>
<dbReference type="EMBL" id="CP004388">
    <property type="protein sequence ID" value="AJD50936.1"/>
    <property type="molecule type" value="Genomic_DNA"/>
</dbReference>
<proteinExistence type="predicted"/>
<keyword evidence="1" id="KW-0812">Transmembrane</keyword>
<reference evidence="2 3" key="1">
    <citation type="journal article" date="2012" name="J. Bacteriol.">
        <title>Genome sequence of Thalassospira xiamenensis type strain M-5.</title>
        <authorList>
            <person name="Lai Q."/>
            <person name="Shao Z."/>
        </authorList>
    </citation>
    <scope>NUCLEOTIDE SEQUENCE [LARGE SCALE GENOMIC DNA]</scope>
    <source>
        <strain evidence="2 3">M-5</strain>
    </source>
</reference>
<keyword evidence="1" id="KW-1133">Transmembrane helix</keyword>
<sequence>MSPRKAHDKNGVPLKMFHRFIRLWEMISHSLWFTPLLYAIGGAILALLSIRLPGEDLIRSLPDFWPRFGTIETVQDLTSTLLATLVTMTTFALSVTMVVLTLAAGSLGPRTIRNFMGDPKTQNSLGSFVGSILFLITTLVIMGEQGEGDQIPQIAAMAGITLFVVSLFVLILFVHHLGRSIVADQVIHNVGANLETTISSSLETLKSPIERAAKIKCALPDAASIQSERIIRATKSGYVQGIAYDDLLELAIRADIKIALTIRAGQHVIAGDIIGEISPYPTARDSNIDTDKLREDIDTEIMIGNQRTALLDIEFALRQLVEIALRALSPGINDPFTAIAVIYRLGRALPQAMRFHYPLGLWQDDQGKERICAHLSGFGGMLDAAFDQIRQSAAAKPDVLLPMAEVLESLVGLARHPGQQEILREHARLIGRAAARDVPDATDRRAVERAVNRVLRQQQAKDDYSAA</sequence>
<feature type="transmembrane region" description="Helical" evidence="1">
    <location>
        <begin position="31"/>
        <end position="52"/>
    </location>
</feature>
<dbReference type="Pfam" id="PF10011">
    <property type="entry name" value="DUF2254"/>
    <property type="match status" value="1"/>
</dbReference>
<dbReference type="AlphaFoldDB" id="A0AB72U9M3"/>
<evidence type="ECO:0000313" key="3">
    <source>
        <dbReference type="Proteomes" id="UP000007127"/>
    </source>
</evidence>
<name>A0AB72U9M3_9PROT</name>
<dbReference type="KEGG" id="txi:TH3_04070"/>
<dbReference type="Proteomes" id="UP000007127">
    <property type="component" value="Chromosome"/>
</dbReference>
<evidence type="ECO:0008006" key="4">
    <source>
        <dbReference type="Google" id="ProtNLM"/>
    </source>
</evidence>
<accession>A0AB72U9M3</accession>
<keyword evidence="1" id="KW-0472">Membrane</keyword>
<gene>
    <name evidence="2" type="ORF">TH3_04070</name>
</gene>
<feature type="transmembrane region" description="Helical" evidence="1">
    <location>
        <begin position="125"/>
        <end position="142"/>
    </location>
</feature>
<organism evidence="2 3">
    <name type="scientific">Thalassospira xiamenensis M-5 = DSM 17429</name>
    <dbReference type="NCBI Taxonomy" id="1123366"/>
    <lineage>
        <taxon>Bacteria</taxon>
        <taxon>Pseudomonadati</taxon>
        <taxon>Pseudomonadota</taxon>
        <taxon>Alphaproteobacteria</taxon>
        <taxon>Rhodospirillales</taxon>
        <taxon>Thalassospiraceae</taxon>
        <taxon>Thalassospira</taxon>
    </lineage>
</organism>
<evidence type="ECO:0000256" key="1">
    <source>
        <dbReference type="SAM" id="Phobius"/>
    </source>
</evidence>
<dbReference type="InterPro" id="IPR018723">
    <property type="entry name" value="DUF2254_membrane"/>
</dbReference>